<evidence type="ECO:0000313" key="6">
    <source>
        <dbReference type="EMBL" id="KAH3868256.1"/>
    </source>
</evidence>
<protein>
    <submittedName>
        <fullName evidence="6">Uncharacterized protein</fullName>
    </submittedName>
</protein>
<sequence length="95" mass="10158">MIRSLMSSLTPADKQGAVFGSIGAVETFCSLIGALSNNVIYLGTIKIMNGLVFLIMGAITCIGVVFILAYMYVARTRPPDDGDERTTKEVIIDAP</sequence>
<dbReference type="GO" id="GO:0022857">
    <property type="term" value="F:transmembrane transporter activity"/>
    <property type="evidence" value="ECO:0007669"/>
    <property type="project" value="TreeGrafter"/>
</dbReference>
<comment type="caution">
    <text evidence="6">The sequence shown here is derived from an EMBL/GenBank/DDBJ whole genome shotgun (WGS) entry which is preliminary data.</text>
</comment>
<dbReference type="PANTHER" id="PTHR23507:SF1">
    <property type="entry name" value="FI18259P1-RELATED"/>
    <property type="match status" value="1"/>
</dbReference>
<name>A0A9D4M4K3_DREPO</name>
<dbReference type="Proteomes" id="UP000828390">
    <property type="component" value="Unassembled WGS sequence"/>
</dbReference>
<comment type="subcellular location">
    <subcellularLocation>
        <location evidence="1">Membrane</location>
        <topology evidence="1">Multi-pass membrane protein</topology>
    </subcellularLocation>
</comment>
<keyword evidence="7" id="KW-1185">Reference proteome</keyword>
<proteinExistence type="predicted"/>
<evidence type="ECO:0000313" key="7">
    <source>
        <dbReference type="Proteomes" id="UP000828390"/>
    </source>
</evidence>
<dbReference type="AlphaFoldDB" id="A0A9D4M4K3"/>
<keyword evidence="2 5" id="KW-0812">Transmembrane</keyword>
<accession>A0A9D4M4K3</accession>
<gene>
    <name evidence="6" type="ORF">DPMN_031397</name>
</gene>
<evidence type="ECO:0000256" key="2">
    <source>
        <dbReference type="ARBA" id="ARBA00022692"/>
    </source>
</evidence>
<dbReference type="GO" id="GO:0016020">
    <property type="term" value="C:membrane"/>
    <property type="evidence" value="ECO:0007669"/>
    <property type="project" value="UniProtKB-SubCell"/>
</dbReference>
<evidence type="ECO:0000256" key="5">
    <source>
        <dbReference type="SAM" id="Phobius"/>
    </source>
</evidence>
<organism evidence="6 7">
    <name type="scientific">Dreissena polymorpha</name>
    <name type="common">Zebra mussel</name>
    <name type="synonym">Mytilus polymorpha</name>
    <dbReference type="NCBI Taxonomy" id="45954"/>
    <lineage>
        <taxon>Eukaryota</taxon>
        <taxon>Metazoa</taxon>
        <taxon>Spiralia</taxon>
        <taxon>Lophotrochozoa</taxon>
        <taxon>Mollusca</taxon>
        <taxon>Bivalvia</taxon>
        <taxon>Autobranchia</taxon>
        <taxon>Heteroconchia</taxon>
        <taxon>Euheterodonta</taxon>
        <taxon>Imparidentia</taxon>
        <taxon>Neoheterodontei</taxon>
        <taxon>Myida</taxon>
        <taxon>Dreissenoidea</taxon>
        <taxon>Dreissenidae</taxon>
        <taxon>Dreissena</taxon>
    </lineage>
</organism>
<evidence type="ECO:0000256" key="1">
    <source>
        <dbReference type="ARBA" id="ARBA00004141"/>
    </source>
</evidence>
<keyword evidence="3 5" id="KW-1133">Transmembrane helix</keyword>
<evidence type="ECO:0000256" key="3">
    <source>
        <dbReference type="ARBA" id="ARBA00022989"/>
    </source>
</evidence>
<feature type="transmembrane region" description="Helical" evidence="5">
    <location>
        <begin position="16"/>
        <end position="35"/>
    </location>
</feature>
<keyword evidence="4 5" id="KW-0472">Membrane</keyword>
<dbReference type="PANTHER" id="PTHR23507">
    <property type="entry name" value="ZGC:174356"/>
    <property type="match status" value="1"/>
</dbReference>
<evidence type="ECO:0000256" key="4">
    <source>
        <dbReference type="ARBA" id="ARBA00023136"/>
    </source>
</evidence>
<dbReference type="EMBL" id="JAIWYP010000002">
    <property type="protein sequence ID" value="KAH3868256.1"/>
    <property type="molecule type" value="Genomic_DNA"/>
</dbReference>
<dbReference type="SUPFAM" id="SSF103473">
    <property type="entry name" value="MFS general substrate transporter"/>
    <property type="match status" value="1"/>
</dbReference>
<feature type="transmembrane region" description="Helical" evidence="5">
    <location>
        <begin position="47"/>
        <end position="73"/>
    </location>
</feature>
<dbReference type="InterPro" id="IPR036259">
    <property type="entry name" value="MFS_trans_sf"/>
</dbReference>
<reference evidence="6" key="1">
    <citation type="journal article" date="2019" name="bioRxiv">
        <title>The Genome of the Zebra Mussel, Dreissena polymorpha: A Resource for Invasive Species Research.</title>
        <authorList>
            <person name="McCartney M.A."/>
            <person name="Auch B."/>
            <person name="Kono T."/>
            <person name="Mallez S."/>
            <person name="Zhang Y."/>
            <person name="Obille A."/>
            <person name="Becker A."/>
            <person name="Abrahante J.E."/>
            <person name="Garbe J."/>
            <person name="Badalamenti J.P."/>
            <person name="Herman A."/>
            <person name="Mangelson H."/>
            <person name="Liachko I."/>
            <person name="Sullivan S."/>
            <person name="Sone E.D."/>
            <person name="Koren S."/>
            <person name="Silverstein K.A.T."/>
            <person name="Beckman K.B."/>
            <person name="Gohl D.M."/>
        </authorList>
    </citation>
    <scope>NUCLEOTIDE SEQUENCE</scope>
    <source>
        <strain evidence="6">Duluth1</strain>
        <tissue evidence="6">Whole animal</tissue>
    </source>
</reference>
<reference evidence="6" key="2">
    <citation type="submission" date="2020-11" db="EMBL/GenBank/DDBJ databases">
        <authorList>
            <person name="McCartney M.A."/>
            <person name="Auch B."/>
            <person name="Kono T."/>
            <person name="Mallez S."/>
            <person name="Becker A."/>
            <person name="Gohl D.M."/>
            <person name="Silverstein K.A.T."/>
            <person name="Koren S."/>
            <person name="Bechman K.B."/>
            <person name="Herman A."/>
            <person name="Abrahante J.E."/>
            <person name="Garbe J."/>
        </authorList>
    </citation>
    <scope>NUCLEOTIDE SEQUENCE</scope>
    <source>
        <strain evidence="6">Duluth1</strain>
        <tissue evidence="6">Whole animal</tissue>
    </source>
</reference>